<dbReference type="GO" id="GO:0043138">
    <property type="term" value="F:3'-5' DNA helicase activity"/>
    <property type="evidence" value="ECO:0007669"/>
    <property type="project" value="UniProtKB-EC"/>
</dbReference>
<proteinExistence type="inferred from homology"/>
<evidence type="ECO:0000256" key="2">
    <source>
        <dbReference type="ARBA" id="ARBA00022741"/>
    </source>
</evidence>
<organism evidence="14 15">
    <name type="scientific">Tumidithrix elongata BACA0141</name>
    <dbReference type="NCBI Taxonomy" id="2716417"/>
    <lineage>
        <taxon>Bacteria</taxon>
        <taxon>Bacillati</taxon>
        <taxon>Cyanobacteriota</taxon>
        <taxon>Cyanophyceae</taxon>
        <taxon>Pseudanabaenales</taxon>
        <taxon>Pseudanabaenaceae</taxon>
        <taxon>Tumidithrix</taxon>
        <taxon>Tumidithrix elongata</taxon>
    </lineage>
</organism>
<dbReference type="GO" id="GO:0016787">
    <property type="term" value="F:hydrolase activity"/>
    <property type="evidence" value="ECO:0007669"/>
    <property type="project" value="UniProtKB-UniRule"/>
</dbReference>
<dbReference type="RefSeq" id="WP_330483484.1">
    <property type="nucleotide sequence ID" value="NZ_JAZBJZ010000031.1"/>
</dbReference>
<dbReference type="Pfam" id="PF13361">
    <property type="entry name" value="UvrD_C"/>
    <property type="match status" value="1"/>
</dbReference>
<evidence type="ECO:0000259" key="13">
    <source>
        <dbReference type="PROSITE" id="PS51217"/>
    </source>
</evidence>
<evidence type="ECO:0000256" key="5">
    <source>
        <dbReference type="ARBA" id="ARBA00022840"/>
    </source>
</evidence>
<comment type="catalytic activity">
    <reaction evidence="8">
        <text>Couples ATP hydrolysis with the unwinding of duplex DNA by translocating in the 3'-5' direction.</text>
        <dbReference type="EC" id="5.6.2.4"/>
    </reaction>
</comment>
<sequence length="768" mass="85954">MSALNVLPLDNALEELRQTLRQGQRAMADWNGGELAVSAVPGAGKSTGMAVAAAIAIAKYKLHRQNQLVIVTFTRSAASNIRKKVRKHLEQLHLPQSAFTVNTLHGLAFSIASSHREISGFSMGETQIVSESQKQRLIRLTAAQWIKDYPKLYGLLLEGRGFDGEDTERLRRQTVLRTDVLPSLAREAIATAKSSGLTPEDLRNVVRIGGIPDGGTILEIAAGLFDTYNRLLKQQGMLDYDDMILGALRVLENESVRQYWQDRIFAVFEDEAQDSSPLQTKLLEILAGQSVLVGSQLAVMEPIALEVSNLIRVGDPNQAINSTFTTADPSFFNRFCDRCDRQQRLVTLDQAGRSTARIMTAANFVLDWVNQSQYAKQEAPFRQQRIRAVDANDPQTNANPEPLGRGVEIYLPEVLDDIGQEADRIGERVKQLLEGDRNLSIAILVRQHNQGKFISERLQAFAKEHEIPIYDVEQSNRRSRVPADMLTILQFMERPHSTDNLKAALTVMAERQLINTQQDLNALASTPEQFLYPTVLDPELSRIAKEAQAKCTGLLRAKIELPLYNLIAFIAMTLDYEQGELATADKLGDRLSQELSGNYNMATVIEALQDIVLSENFEAVEEENLEDRYVKLGQLTVISLHKAKGLDWDVVFMPFLSDRICPGSPFMPDGMRFLGDYTLPEVARAQIRSILHEDSVPDPIAAWNQCNTLKQAEEFRLLYVGMTRAKRLLWLSASRNAPFNWNNLDSRTDKVSVCPAIAALAQKFPELR</sequence>
<dbReference type="GO" id="GO:0000725">
    <property type="term" value="P:recombinational repair"/>
    <property type="evidence" value="ECO:0007669"/>
    <property type="project" value="TreeGrafter"/>
</dbReference>
<protein>
    <recommendedName>
        <fullName evidence="9">DNA 3'-5' helicase</fullName>
        <ecNumber evidence="9">5.6.2.4</ecNumber>
    </recommendedName>
</protein>
<dbReference type="Gene3D" id="3.40.50.300">
    <property type="entry name" value="P-loop containing nucleotide triphosphate hydrolases"/>
    <property type="match status" value="2"/>
</dbReference>
<evidence type="ECO:0000256" key="4">
    <source>
        <dbReference type="ARBA" id="ARBA00022806"/>
    </source>
</evidence>
<name>A0AAW9Q0T2_9CYAN</name>
<keyword evidence="5 11" id="KW-0067">ATP-binding</keyword>
<evidence type="ECO:0000256" key="3">
    <source>
        <dbReference type="ARBA" id="ARBA00022801"/>
    </source>
</evidence>
<dbReference type="PROSITE" id="PS51198">
    <property type="entry name" value="UVRD_HELICASE_ATP_BIND"/>
    <property type="match status" value="1"/>
</dbReference>
<evidence type="ECO:0000256" key="10">
    <source>
        <dbReference type="ARBA" id="ARBA00048988"/>
    </source>
</evidence>
<evidence type="ECO:0000256" key="6">
    <source>
        <dbReference type="ARBA" id="ARBA00023125"/>
    </source>
</evidence>
<keyword evidence="4 11" id="KW-0347">Helicase</keyword>
<feature type="domain" description="UvrD-like helicase ATP-binding" evidence="12">
    <location>
        <begin position="18"/>
        <end position="355"/>
    </location>
</feature>
<dbReference type="GO" id="GO:0005829">
    <property type="term" value="C:cytosol"/>
    <property type="evidence" value="ECO:0007669"/>
    <property type="project" value="TreeGrafter"/>
</dbReference>
<accession>A0AAW9Q0T2</accession>
<dbReference type="Proteomes" id="UP001333818">
    <property type="component" value="Unassembled WGS sequence"/>
</dbReference>
<evidence type="ECO:0000256" key="9">
    <source>
        <dbReference type="ARBA" id="ARBA00034808"/>
    </source>
</evidence>
<feature type="binding site" evidence="11">
    <location>
        <begin position="39"/>
        <end position="46"/>
    </location>
    <ligand>
        <name>ATP</name>
        <dbReference type="ChEBI" id="CHEBI:30616"/>
    </ligand>
</feature>
<dbReference type="Pfam" id="PF00580">
    <property type="entry name" value="UvrD-helicase"/>
    <property type="match status" value="1"/>
</dbReference>
<evidence type="ECO:0000259" key="12">
    <source>
        <dbReference type="PROSITE" id="PS51198"/>
    </source>
</evidence>
<dbReference type="InterPro" id="IPR014017">
    <property type="entry name" value="DNA_helicase_UvrD-like_C"/>
</dbReference>
<dbReference type="InterPro" id="IPR000212">
    <property type="entry name" value="DNA_helicase_UvrD/REP"/>
</dbReference>
<dbReference type="PROSITE" id="PS51217">
    <property type="entry name" value="UVRD_HELICASE_CTER"/>
    <property type="match status" value="1"/>
</dbReference>
<dbReference type="SUPFAM" id="SSF52540">
    <property type="entry name" value="P-loop containing nucleoside triphosphate hydrolases"/>
    <property type="match status" value="1"/>
</dbReference>
<comment type="caution">
    <text evidence="14">The sequence shown here is derived from an EMBL/GenBank/DDBJ whole genome shotgun (WGS) entry which is preliminary data.</text>
</comment>
<comment type="similarity">
    <text evidence="1">Belongs to the helicase family. UvrD subfamily.</text>
</comment>
<dbReference type="InterPro" id="IPR013986">
    <property type="entry name" value="DExx_box_DNA_helicase_dom_sf"/>
</dbReference>
<feature type="domain" description="UvrD-like helicase C-terminal" evidence="13">
    <location>
        <begin position="376"/>
        <end position="645"/>
    </location>
</feature>
<keyword evidence="3 11" id="KW-0378">Hydrolase</keyword>
<evidence type="ECO:0000256" key="7">
    <source>
        <dbReference type="ARBA" id="ARBA00023235"/>
    </source>
</evidence>
<keyword evidence="15" id="KW-1185">Reference proteome</keyword>
<evidence type="ECO:0000313" key="14">
    <source>
        <dbReference type="EMBL" id="MEE3717055.1"/>
    </source>
</evidence>
<dbReference type="EC" id="5.6.2.4" evidence="9"/>
<reference evidence="14" key="1">
    <citation type="submission" date="2024-01" db="EMBL/GenBank/DDBJ databases">
        <title>Bank of Algae and Cyanobacteria of the Azores (BACA) strain genomes.</title>
        <authorList>
            <person name="Luz R."/>
            <person name="Cordeiro R."/>
            <person name="Fonseca A."/>
            <person name="Goncalves V."/>
        </authorList>
    </citation>
    <scope>NUCLEOTIDE SEQUENCE</scope>
    <source>
        <strain evidence="14">BACA0141</strain>
    </source>
</reference>
<keyword evidence="2 11" id="KW-0547">Nucleotide-binding</keyword>
<dbReference type="GO" id="GO:0005524">
    <property type="term" value="F:ATP binding"/>
    <property type="evidence" value="ECO:0007669"/>
    <property type="project" value="UniProtKB-UniRule"/>
</dbReference>
<evidence type="ECO:0000256" key="11">
    <source>
        <dbReference type="PROSITE-ProRule" id="PRU00560"/>
    </source>
</evidence>
<dbReference type="PANTHER" id="PTHR11070">
    <property type="entry name" value="UVRD / RECB / PCRA DNA HELICASE FAMILY MEMBER"/>
    <property type="match status" value="1"/>
</dbReference>
<dbReference type="InterPro" id="IPR014016">
    <property type="entry name" value="UvrD-like_ATP-bd"/>
</dbReference>
<dbReference type="Gene3D" id="1.10.10.160">
    <property type="match status" value="1"/>
</dbReference>
<dbReference type="EMBL" id="JAZBJZ010000031">
    <property type="protein sequence ID" value="MEE3717055.1"/>
    <property type="molecule type" value="Genomic_DNA"/>
</dbReference>
<dbReference type="GO" id="GO:0003677">
    <property type="term" value="F:DNA binding"/>
    <property type="evidence" value="ECO:0007669"/>
    <property type="project" value="UniProtKB-KW"/>
</dbReference>
<keyword evidence="7" id="KW-0413">Isomerase</keyword>
<keyword evidence="6" id="KW-0238">DNA-binding</keyword>
<gene>
    <name evidence="14" type="ORF">V2H45_09885</name>
</gene>
<dbReference type="GO" id="GO:0033202">
    <property type="term" value="C:DNA helicase complex"/>
    <property type="evidence" value="ECO:0007669"/>
    <property type="project" value="TreeGrafter"/>
</dbReference>
<evidence type="ECO:0000256" key="8">
    <source>
        <dbReference type="ARBA" id="ARBA00034617"/>
    </source>
</evidence>
<dbReference type="InterPro" id="IPR027417">
    <property type="entry name" value="P-loop_NTPase"/>
</dbReference>
<dbReference type="PANTHER" id="PTHR11070:SF2">
    <property type="entry name" value="ATP-DEPENDENT DNA HELICASE SRS2"/>
    <property type="match status" value="1"/>
</dbReference>
<comment type="catalytic activity">
    <reaction evidence="10">
        <text>ATP + H2O = ADP + phosphate + H(+)</text>
        <dbReference type="Rhea" id="RHEA:13065"/>
        <dbReference type="ChEBI" id="CHEBI:15377"/>
        <dbReference type="ChEBI" id="CHEBI:15378"/>
        <dbReference type="ChEBI" id="CHEBI:30616"/>
        <dbReference type="ChEBI" id="CHEBI:43474"/>
        <dbReference type="ChEBI" id="CHEBI:456216"/>
        <dbReference type="EC" id="5.6.2.4"/>
    </reaction>
</comment>
<evidence type="ECO:0000313" key="15">
    <source>
        <dbReference type="Proteomes" id="UP001333818"/>
    </source>
</evidence>
<evidence type="ECO:0000256" key="1">
    <source>
        <dbReference type="ARBA" id="ARBA00009922"/>
    </source>
</evidence>
<dbReference type="Gene3D" id="1.10.486.10">
    <property type="entry name" value="PCRA, domain 4"/>
    <property type="match status" value="1"/>
</dbReference>
<dbReference type="AlphaFoldDB" id="A0AAW9Q0T2"/>